<dbReference type="GeneID" id="117578142"/>
<name>A0A6P8XRG0_DROAB</name>
<evidence type="ECO:0000313" key="3">
    <source>
        <dbReference type="RefSeq" id="XP_034119251.1"/>
    </source>
</evidence>
<dbReference type="RefSeq" id="XP_034119251.1">
    <property type="nucleotide sequence ID" value="XM_034263360.2"/>
</dbReference>
<feature type="chain" id="PRO_5027789882" evidence="1">
    <location>
        <begin position="24"/>
        <end position="88"/>
    </location>
</feature>
<evidence type="ECO:0000313" key="2">
    <source>
        <dbReference type="Proteomes" id="UP000515160"/>
    </source>
</evidence>
<sequence length="88" mass="9563">MKISIACLIATFLVLSFVDFSEAGIGCPLRTVPPPTQPWSRCQPCGPGGRACPGCSDQPQLCEELLAQLKELEDQIRVCVCGQSRWLV</sequence>
<feature type="signal peptide" evidence="1">
    <location>
        <begin position="1"/>
        <end position="23"/>
    </location>
</feature>
<keyword evidence="2" id="KW-1185">Reference proteome</keyword>
<dbReference type="AlphaFoldDB" id="A0A6P8XRG0"/>
<dbReference type="OrthoDB" id="7831733at2759"/>
<dbReference type="Proteomes" id="UP000515160">
    <property type="component" value="Chromosome X"/>
</dbReference>
<keyword evidence="1" id="KW-0732">Signal</keyword>
<gene>
    <name evidence="3" type="primary">LOC117578142</name>
</gene>
<reference evidence="3" key="1">
    <citation type="submission" date="2025-08" db="UniProtKB">
        <authorList>
            <consortium name="RefSeq"/>
        </authorList>
    </citation>
    <scope>IDENTIFICATION</scope>
    <source>
        <strain evidence="3">15112-1751.03</strain>
        <tissue evidence="3">Whole Adult</tissue>
    </source>
</reference>
<protein>
    <submittedName>
        <fullName evidence="3">Salivary glue protein Sgs-7-like</fullName>
    </submittedName>
</protein>
<proteinExistence type="predicted"/>
<evidence type="ECO:0000256" key="1">
    <source>
        <dbReference type="SAM" id="SignalP"/>
    </source>
</evidence>
<organism evidence="2 3">
    <name type="scientific">Drosophila albomicans</name>
    <name type="common">Fruit fly</name>
    <dbReference type="NCBI Taxonomy" id="7291"/>
    <lineage>
        <taxon>Eukaryota</taxon>
        <taxon>Metazoa</taxon>
        <taxon>Ecdysozoa</taxon>
        <taxon>Arthropoda</taxon>
        <taxon>Hexapoda</taxon>
        <taxon>Insecta</taxon>
        <taxon>Pterygota</taxon>
        <taxon>Neoptera</taxon>
        <taxon>Endopterygota</taxon>
        <taxon>Diptera</taxon>
        <taxon>Brachycera</taxon>
        <taxon>Muscomorpha</taxon>
        <taxon>Ephydroidea</taxon>
        <taxon>Drosophilidae</taxon>
        <taxon>Drosophila</taxon>
    </lineage>
</organism>
<accession>A0A6P8XRG0</accession>